<dbReference type="EMBL" id="GBXM01002471">
    <property type="protein sequence ID" value="JAI06107.1"/>
    <property type="molecule type" value="Transcribed_RNA"/>
</dbReference>
<dbReference type="AlphaFoldDB" id="A0A0E9XUK7"/>
<sequence>MRFFIKTLIAVSTPVRLFTHMNS</sequence>
<organism evidence="1">
    <name type="scientific">Anguilla anguilla</name>
    <name type="common">European freshwater eel</name>
    <name type="synonym">Muraena anguilla</name>
    <dbReference type="NCBI Taxonomy" id="7936"/>
    <lineage>
        <taxon>Eukaryota</taxon>
        <taxon>Metazoa</taxon>
        <taxon>Chordata</taxon>
        <taxon>Craniata</taxon>
        <taxon>Vertebrata</taxon>
        <taxon>Euteleostomi</taxon>
        <taxon>Actinopterygii</taxon>
        <taxon>Neopterygii</taxon>
        <taxon>Teleostei</taxon>
        <taxon>Anguilliformes</taxon>
        <taxon>Anguillidae</taxon>
        <taxon>Anguilla</taxon>
    </lineage>
</organism>
<protein>
    <submittedName>
        <fullName evidence="1">Uncharacterized protein</fullName>
    </submittedName>
</protein>
<accession>A0A0E9XUK7</accession>
<reference evidence="1" key="2">
    <citation type="journal article" date="2015" name="Fish Shellfish Immunol.">
        <title>Early steps in the European eel (Anguilla anguilla)-Vibrio vulnificus interaction in the gills: Role of the RtxA13 toxin.</title>
        <authorList>
            <person name="Callol A."/>
            <person name="Pajuelo D."/>
            <person name="Ebbesson L."/>
            <person name="Teles M."/>
            <person name="MacKenzie S."/>
            <person name="Amaro C."/>
        </authorList>
    </citation>
    <scope>NUCLEOTIDE SEQUENCE</scope>
</reference>
<evidence type="ECO:0000313" key="1">
    <source>
        <dbReference type="EMBL" id="JAI06107.1"/>
    </source>
</evidence>
<proteinExistence type="predicted"/>
<name>A0A0E9XUK7_ANGAN</name>
<reference evidence="1" key="1">
    <citation type="submission" date="2014-11" db="EMBL/GenBank/DDBJ databases">
        <authorList>
            <person name="Amaro Gonzalez C."/>
        </authorList>
    </citation>
    <scope>NUCLEOTIDE SEQUENCE</scope>
</reference>